<dbReference type="AlphaFoldDB" id="A0A1J7I587"/>
<name>A0A1J7I587_9PEZI</name>
<dbReference type="EMBL" id="KV875112">
    <property type="protein sequence ID" value="OIW22605.1"/>
    <property type="molecule type" value="Genomic_DNA"/>
</dbReference>
<dbReference type="STRING" id="1408157.A0A1J7I587"/>
<evidence type="ECO:0000313" key="1">
    <source>
        <dbReference type="EMBL" id="OIW22605.1"/>
    </source>
</evidence>
<dbReference type="InParanoid" id="A0A1J7I587"/>
<organism evidence="1 2">
    <name type="scientific">Coniochaeta ligniaria NRRL 30616</name>
    <dbReference type="NCBI Taxonomy" id="1408157"/>
    <lineage>
        <taxon>Eukaryota</taxon>
        <taxon>Fungi</taxon>
        <taxon>Dikarya</taxon>
        <taxon>Ascomycota</taxon>
        <taxon>Pezizomycotina</taxon>
        <taxon>Sordariomycetes</taxon>
        <taxon>Sordariomycetidae</taxon>
        <taxon>Coniochaetales</taxon>
        <taxon>Coniochaetaceae</taxon>
        <taxon>Coniochaeta</taxon>
    </lineage>
</organism>
<reference evidence="1 2" key="1">
    <citation type="submission" date="2016-10" db="EMBL/GenBank/DDBJ databases">
        <title>Draft genome sequence of Coniochaeta ligniaria NRRL30616, a lignocellulolytic fungus for bioabatement of inhibitors in plant biomass hydrolysates.</title>
        <authorList>
            <consortium name="DOE Joint Genome Institute"/>
            <person name="Jimenez D.J."/>
            <person name="Hector R.E."/>
            <person name="Riley R."/>
            <person name="Sun H."/>
            <person name="Grigoriev I.V."/>
            <person name="Van Elsas J.D."/>
            <person name="Nichols N.N."/>
        </authorList>
    </citation>
    <scope>NUCLEOTIDE SEQUENCE [LARGE SCALE GENOMIC DNA]</scope>
    <source>
        <strain evidence="1 2">NRRL 30616</strain>
    </source>
</reference>
<keyword evidence="2" id="KW-1185">Reference proteome</keyword>
<dbReference type="Proteomes" id="UP000182658">
    <property type="component" value="Unassembled WGS sequence"/>
</dbReference>
<proteinExistence type="predicted"/>
<dbReference type="OrthoDB" id="4360026at2759"/>
<evidence type="ECO:0000313" key="2">
    <source>
        <dbReference type="Proteomes" id="UP000182658"/>
    </source>
</evidence>
<accession>A0A1J7I587</accession>
<sequence length="331" mass="38188">MLRHASREETFSSGECDAAIRGQRVPDALSYRLTQLCVIRGTRYHPGFAAELRGLTPEFTRALNARSIMSDDIPEMNQDDDIPCCIWHPDVASEATYRELVLRYPQMKYHVARACAIAGYTDLYRELDVLPEVHVAEEARDNGCTDIFNIIMSSHTKYSVMDDYIRTVNLNKPAVSALNRLWRLRLGGRSHIHYFNITEDWCIYDHETESSNLDPKRDVSNILFTPLPTDLPARNKDVLILIAANYGDIDRYSRLRRPVIIAKEINCLMRGIYHNTLFARWWADQLSCAMTARYIMNSDLCRVTRTTLTHELPYCIWYLRTAGSRNTASNR</sequence>
<protein>
    <submittedName>
        <fullName evidence="1">Uncharacterized protein</fullName>
    </submittedName>
</protein>
<gene>
    <name evidence="1" type="ORF">CONLIGDRAFT_658175</name>
</gene>